<protein>
    <recommendedName>
        <fullName evidence="2">cyclic-guanylate-specific phosphodiesterase</fullName>
        <ecNumber evidence="2">3.1.4.52</ecNumber>
    </recommendedName>
</protein>
<dbReference type="GO" id="GO:0005886">
    <property type="term" value="C:plasma membrane"/>
    <property type="evidence" value="ECO:0007669"/>
    <property type="project" value="UniProtKB-SubCell"/>
</dbReference>
<comment type="catalytic activity">
    <reaction evidence="9">
        <text>3',3'-c-di-GMP + H2O = 5'-phosphoguanylyl(3'-&gt;5')guanosine + H(+)</text>
        <dbReference type="Rhea" id="RHEA:24902"/>
        <dbReference type="ChEBI" id="CHEBI:15377"/>
        <dbReference type="ChEBI" id="CHEBI:15378"/>
        <dbReference type="ChEBI" id="CHEBI:58754"/>
        <dbReference type="ChEBI" id="CHEBI:58805"/>
        <dbReference type="EC" id="3.1.4.52"/>
    </reaction>
</comment>
<dbReference type="SUPFAM" id="SSF141868">
    <property type="entry name" value="EAL domain-like"/>
    <property type="match status" value="1"/>
</dbReference>
<sequence length="524" mass="60434">MKTNTGNPLLYLKAFILSFVIAMLSYFSIQGAVGYYLWKEQNKDAIRVLETVSNVHKEVVEVLTTLNHLQLRTCSDEHNLMMRKLLFTSDYIKDIGYLEDNTLFCTTGKGKLSPPFVGGATPHLVTEEGFKFWRHVKLIILDNTYDSLVIRKGNYNIVLDEKSLNELIDDSFLWELVYLKKSDVIHFGGHEGIFSLPEPTLWNFLDGEGNNLVKQCDIRRAFCLGMKLNPNKLDSDTAVLRVFTIATSLLIGLFAYMFSVRWLKYLFSDRYRIRKAINSNSFHCVYQPIVDLRTQKTIGVEMLTRYSDRRGSIEPNEFIPIIVQTGQTWQFTQNMMKKAISELHRIDNLPAEFKLNVNIFSSDINKKSILELVNEEGTYDFRGVLVLEVTESEELEDSSALHKLRVLRDKGMQIAIDDFGTGYSNLHQLRKMNAHSLKIDRSFIQEMEDASIRSSLIEHIVAIAKQENLLLVAEGIENSIQHRILREMGVEYGQGWAFSKELSLVEFEEFWCQEMERQSNLIDV</sequence>
<feature type="domain" description="EAL" evidence="11">
    <location>
        <begin position="266"/>
        <end position="515"/>
    </location>
</feature>
<reference evidence="12 13" key="1">
    <citation type="journal article" date="2013" name="ISME J.">
        <title>Comparative genomics of pathogenic lineages of Vibrio nigripulchritudo identifies virulence-associated traits.</title>
        <authorList>
            <person name="Goudenege D."/>
            <person name="Labreuche Y."/>
            <person name="Krin E."/>
            <person name="Ansquer D."/>
            <person name="Mangenot S."/>
            <person name="Calteau A."/>
            <person name="Medigue C."/>
            <person name="Mazel D."/>
            <person name="Polz M.F."/>
            <person name="Le Roux F."/>
        </authorList>
    </citation>
    <scope>NUCLEOTIDE SEQUENCE [LARGE SCALE GENOMIC DNA]</scope>
    <source>
        <strain evidence="13">SnF1</strain>
    </source>
</reference>
<evidence type="ECO:0000313" key="12">
    <source>
        <dbReference type="EMBL" id="CCO60174.1"/>
    </source>
</evidence>
<dbReference type="Gene3D" id="3.20.20.450">
    <property type="entry name" value="EAL domain"/>
    <property type="match status" value="1"/>
</dbReference>
<keyword evidence="4" id="KW-0973">c-di-GMP</keyword>
<dbReference type="EC" id="3.1.4.52" evidence="2"/>
<evidence type="ECO:0000256" key="8">
    <source>
        <dbReference type="ARBA" id="ARBA00023136"/>
    </source>
</evidence>
<accession>U4KI68</accession>
<evidence type="ECO:0000256" key="9">
    <source>
        <dbReference type="ARBA" id="ARBA00034290"/>
    </source>
</evidence>
<dbReference type="PATRIC" id="fig|1260221.3.peg.4035"/>
<dbReference type="Proteomes" id="UP000016895">
    <property type="component" value="Chromosome 2"/>
</dbReference>
<dbReference type="OrthoDB" id="675397at2"/>
<dbReference type="InterPro" id="IPR050706">
    <property type="entry name" value="Cyclic-di-GMP_PDE-like"/>
</dbReference>
<dbReference type="PROSITE" id="PS50883">
    <property type="entry name" value="EAL"/>
    <property type="match status" value="1"/>
</dbReference>
<dbReference type="RefSeq" id="WP_022560815.1">
    <property type="nucleotide sequence ID" value="NC_022543.1"/>
</dbReference>
<dbReference type="PANTHER" id="PTHR33121">
    <property type="entry name" value="CYCLIC DI-GMP PHOSPHODIESTERASE PDEF"/>
    <property type="match status" value="1"/>
</dbReference>
<dbReference type="KEGG" id="vni:VIBNI_B0355"/>
<dbReference type="Pfam" id="PF12792">
    <property type="entry name" value="CSS-motif"/>
    <property type="match status" value="1"/>
</dbReference>
<dbReference type="PANTHER" id="PTHR33121:SF70">
    <property type="entry name" value="SIGNALING PROTEIN YKOW"/>
    <property type="match status" value="1"/>
</dbReference>
<name>U4KI68_9VIBR</name>
<keyword evidence="3" id="KW-1003">Cell membrane</keyword>
<dbReference type="Pfam" id="PF00563">
    <property type="entry name" value="EAL"/>
    <property type="match status" value="1"/>
</dbReference>
<dbReference type="AlphaFoldDB" id="U4KI68"/>
<dbReference type="InterPro" id="IPR024744">
    <property type="entry name" value="CSS-motif_dom"/>
</dbReference>
<evidence type="ECO:0000256" key="3">
    <source>
        <dbReference type="ARBA" id="ARBA00022475"/>
    </source>
</evidence>
<keyword evidence="5 10" id="KW-0812">Transmembrane</keyword>
<evidence type="ECO:0000256" key="2">
    <source>
        <dbReference type="ARBA" id="ARBA00012282"/>
    </source>
</evidence>
<keyword evidence="7 10" id="KW-1133">Transmembrane helix</keyword>
<dbReference type="eggNOG" id="COG4943">
    <property type="taxonomic scope" value="Bacteria"/>
</dbReference>
<proteinExistence type="predicted"/>
<dbReference type="InterPro" id="IPR001633">
    <property type="entry name" value="EAL_dom"/>
</dbReference>
<evidence type="ECO:0000256" key="4">
    <source>
        <dbReference type="ARBA" id="ARBA00022636"/>
    </source>
</evidence>
<keyword evidence="13" id="KW-1185">Reference proteome</keyword>
<keyword evidence="6" id="KW-0378">Hydrolase</keyword>
<gene>
    <name evidence="12" type="ORF">VIBNI_B0355</name>
</gene>
<evidence type="ECO:0000256" key="5">
    <source>
        <dbReference type="ARBA" id="ARBA00022692"/>
    </source>
</evidence>
<dbReference type="SMART" id="SM00052">
    <property type="entry name" value="EAL"/>
    <property type="match status" value="1"/>
</dbReference>
<evidence type="ECO:0000256" key="6">
    <source>
        <dbReference type="ARBA" id="ARBA00022801"/>
    </source>
</evidence>
<keyword evidence="8 10" id="KW-0472">Membrane</keyword>
<evidence type="ECO:0000256" key="1">
    <source>
        <dbReference type="ARBA" id="ARBA00004651"/>
    </source>
</evidence>
<dbReference type="InterPro" id="IPR035919">
    <property type="entry name" value="EAL_sf"/>
</dbReference>
<dbReference type="CDD" id="cd01948">
    <property type="entry name" value="EAL"/>
    <property type="match status" value="1"/>
</dbReference>
<organism evidence="12 13">
    <name type="scientific">Vibrio nigripulchritudo</name>
    <dbReference type="NCBI Taxonomy" id="28173"/>
    <lineage>
        <taxon>Bacteria</taxon>
        <taxon>Pseudomonadati</taxon>
        <taxon>Pseudomonadota</taxon>
        <taxon>Gammaproteobacteria</taxon>
        <taxon>Vibrionales</taxon>
        <taxon>Vibrionaceae</taxon>
        <taxon>Vibrio</taxon>
    </lineage>
</organism>
<evidence type="ECO:0000259" key="11">
    <source>
        <dbReference type="PROSITE" id="PS50883"/>
    </source>
</evidence>
<dbReference type="STRING" id="28173.VIBNI_B0355"/>
<feature type="transmembrane region" description="Helical" evidence="10">
    <location>
        <begin position="238"/>
        <end position="258"/>
    </location>
</feature>
<evidence type="ECO:0000256" key="10">
    <source>
        <dbReference type="SAM" id="Phobius"/>
    </source>
</evidence>
<evidence type="ECO:0000256" key="7">
    <source>
        <dbReference type="ARBA" id="ARBA00022989"/>
    </source>
</evidence>
<evidence type="ECO:0000313" key="13">
    <source>
        <dbReference type="Proteomes" id="UP000016895"/>
    </source>
</evidence>
<comment type="subcellular location">
    <subcellularLocation>
        <location evidence="1">Cell membrane</location>
        <topology evidence="1">Multi-pass membrane protein</topology>
    </subcellularLocation>
</comment>
<dbReference type="GO" id="GO:0071111">
    <property type="term" value="F:cyclic-guanylate-specific phosphodiesterase activity"/>
    <property type="evidence" value="ECO:0007669"/>
    <property type="project" value="UniProtKB-EC"/>
</dbReference>
<feature type="transmembrane region" description="Helical" evidence="10">
    <location>
        <begin position="15"/>
        <end position="38"/>
    </location>
</feature>
<dbReference type="EMBL" id="FO203527">
    <property type="protein sequence ID" value="CCO60174.1"/>
    <property type="molecule type" value="Genomic_DNA"/>
</dbReference>